<evidence type="ECO:0000313" key="2">
    <source>
        <dbReference type="EMBL" id="EER31667.1"/>
    </source>
</evidence>
<dbReference type="SUPFAM" id="SSF55190">
    <property type="entry name" value="Arginyl-tRNA synthetase (ArgRS), N-terminal 'additional' domain"/>
    <property type="match status" value="1"/>
</dbReference>
<dbReference type="InterPro" id="IPR005148">
    <property type="entry name" value="Arg-tRNA-synth_N"/>
</dbReference>
<evidence type="ECO:0000313" key="3">
    <source>
        <dbReference type="Proteomes" id="UP000002037"/>
    </source>
</evidence>
<dbReference type="HOGENOM" id="CLU_1562688_0_0_1"/>
<keyword evidence="2" id="KW-0436">Ligase</keyword>
<keyword evidence="2" id="KW-0030">Aminoacyl-tRNA synthetase</keyword>
<dbReference type="VEuPathDB" id="FungiDB:CTRG_04450"/>
<dbReference type="GO" id="GO:0006420">
    <property type="term" value="P:arginyl-tRNA aminoacylation"/>
    <property type="evidence" value="ECO:0007669"/>
    <property type="project" value="InterPro"/>
</dbReference>
<keyword evidence="3" id="KW-1185">Reference proteome</keyword>
<dbReference type="EMBL" id="GG692400">
    <property type="protein sequence ID" value="EER31667.1"/>
    <property type="molecule type" value="Genomic_DNA"/>
</dbReference>
<dbReference type="RefSeq" id="XP_002550152.1">
    <property type="nucleotide sequence ID" value="XM_002550106.1"/>
</dbReference>
<dbReference type="GeneID" id="8298683"/>
<accession>C5MEF7</accession>
<protein>
    <submittedName>
        <fullName evidence="2">Arginyl-tRNA synthetase</fullName>
    </submittedName>
</protein>
<dbReference type="Proteomes" id="UP000002037">
    <property type="component" value="Unassembled WGS sequence"/>
</dbReference>
<dbReference type="Gene3D" id="3.30.1360.70">
    <property type="entry name" value="Arginyl tRNA synthetase N-terminal domain"/>
    <property type="match status" value="1"/>
</dbReference>
<dbReference type="OrthoDB" id="5422663at2759"/>
<organism evidence="2 3">
    <name type="scientific">Candida tropicalis (strain ATCC MYA-3404 / T1)</name>
    <name type="common">Yeast</name>
    <dbReference type="NCBI Taxonomy" id="294747"/>
    <lineage>
        <taxon>Eukaryota</taxon>
        <taxon>Fungi</taxon>
        <taxon>Dikarya</taxon>
        <taxon>Ascomycota</taxon>
        <taxon>Saccharomycotina</taxon>
        <taxon>Pichiomycetes</taxon>
        <taxon>Debaryomycetaceae</taxon>
        <taxon>Candida/Lodderomyces clade</taxon>
        <taxon>Candida</taxon>
    </lineage>
</organism>
<dbReference type="FunFam" id="3.30.1360.70:FF:000006">
    <property type="entry name" value="Arginyl-tRNA synthetase"/>
    <property type="match status" value="1"/>
</dbReference>
<dbReference type="KEGG" id="ctp:CTRG_04450"/>
<name>C5MEF7_CANTT</name>
<proteinExistence type="predicted"/>
<dbReference type="GO" id="GO:0004814">
    <property type="term" value="F:arginine-tRNA ligase activity"/>
    <property type="evidence" value="ECO:0007669"/>
    <property type="project" value="InterPro"/>
</dbReference>
<dbReference type="eggNOG" id="KOG1195">
    <property type="taxonomic scope" value="Eukaryota"/>
</dbReference>
<feature type="domain" description="Arginyl tRNA synthetase N-terminal" evidence="1">
    <location>
        <begin position="62"/>
        <end position="143"/>
    </location>
</feature>
<dbReference type="GO" id="GO:0005737">
    <property type="term" value="C:cytoplasm"/>
    <property type="evidence" value="ECO:0007669"/>
    <property type="project" value="InterPro"/>
</dbReference>
<gene>
    <name evidence="2" type="ORF">CTRG_04450</name>
</gene>
<dbReference type="GO" id="GO:0005524">
    <property type="term" value="F:ATP binding"/>
    <property type="evidence" value="ECO:0007669"/>
    <property type="project" value="InterPro"/>
</dbReference>
<evidence type="ECO:0000259" key="1">
    <source>
        <dbReference type="SMART" id="SM01016"/>
    </source>
</evidence>
<sequence length="171" mass="19696">MQILKKFNFSSISLFNRSFLFNQGRIYKRNMSVSTITESLKELGLSQPESLEGTLPEYNAIDVFRNYIADELHRITQVDKSIVIKALDSSKVLEQGDIIVPIPKLRIKGINPNEKAKEWAESFNKGQFISNVNPQGVVLQFHFEKSVLYRLVIEDILKRKSDYGYLPLGLW</sequence>
<dbReference type="STRING" id="294747.C5MEF7"/>
<dbReference type="SMART" id="SM01016">
    <property type="entry name" value="Arg_tRNA_synt_N"/>
    <property type="match status" value="1"/>
</dbReference>
<dbReference type="InterPro" id="IPR036695">
    <property type="entry name" value="Arg-tRNA-synth_N_sf"/>
</dbReference>
<reference evidence="2 3" key="1">
    <citation type="journal article" date="2009" name="Nature">
        <title>Evolution of pathogenicity and sexual reproduction in eight Candida genomes.</title>
        <authorList>
            <person name="Butler G."/>
            <person name="Rasmussen M.D."/>
            <person name="Lin M.F."/>
            <person name="Santos M.A."/>
            <person name="Sakthikumar S."/>
            <person name="Munro C.A."/>
            <person name="Rheinbay E."/>
            <person name="Grabherr M."/>
            <person name="Forche A."/>
            <person name="Reedy J.L."/>
            <person name="Agrafioti I."/>
            <person name="Arnaud M.B."/>
            <person name="Bates S."/>
            <person name="Brown A.J."/>
            <person name="Brunke S."/>
            <person name="Costanzo M.C."/>
            <person name="Fitzpatrick D.A."/>
            <person name="de Groot P.W."/>
            <person name="Harris D."/>
            <person name="Hoyer L.L."/>
            <person name="Hube B."/>
            <person name="Klis F.M."/>
            <person name="Kodira C."/>
            <person name="Lennard N."/>
            <person name="Logue M.E."/>
            <person name="Martin R."/>
            <person name="Neiman A.M."/>
            <person name="Nikolaou E."/>
            <person name="Quail M.A."/>
            <person name="Quinn J."/>
            <person name="Santos M.C."/>
            <person name="Schmitzberger F.F."/>
            <person name="Sherlock G."/>
            <person name="Shah P."/>
            <person name="Silverstein K.A."/>
            <person name="Skrzypek M.S."/>
            <person name="Soll D."/>
            <person name="Staggs R."/>
            <person name="Stansfield I."/>
            <person name="Stumpf M.P."/>
            <person name="Sudbery P.E."/>
            <person name="Srikantha T."/>
            <person name="Zeng Q."/>
            <person name="Berman J."/>
            <person name="Berriman M."/>
            <person name="Heitman J."/>
            <person name="Gow N.A."/>
            <person name="Lorenz M.C."/>
            <person name="Birren B.W."/>
            <person name="Kellis M."/>
            <person name="Cuomo C.A."/>
        </authorList>
    </citation>
    <scope>NUCLEOTIDE SEQUENCE [LARGE SCALE GENOMIC DNA]</scope>
    <source>
        <strain evidence="3">ATCC MYA-3404 / T1</strain>
    </source>
</reference>
<dbReference type="AlphaFoldDB" id="C5MEF7"/>